<evidence type="ECO:0000256" key="1">
    <source>
        <dbReference type="SAM" id="MobiDB-lite"/>
    </source>
</evidence>
<dbReference type="PANTHER" id="PTHR10412">
    <property type="entry name" value="MANNOSYL-OLIGOSACCHARIDE GLUCOSIDASE"/>
    <property type="match status" value="1"/>
</dbReference>
<name>A0ABV5CNZ5_9ACTN</name>
<dbReference type="InterPro" id="IPR008928">
    <property type="entry name" value="6-hairpin_glycosidase_sf"/>
</dbReference>
<evidence type="ECO:0000313" key="4">
    <source>
        <dbReference type="Proteomes" id="UP001582793"/>
    </source>
</evidence>
<dbReference type="Proteomes" id="UP001582793">
    <property type="component" value="Unassembled WGS sequence"/>
</dbReference>
<feature type="compositionally biased region" description="Pro residues" evidence="1">
    <location>
        <begin position="917"/>
        <end position="926"/>
    </location>
</feature>
<comment type="caution">
    <text evidence="3">The sequence shown here is derived from an EMBL/GenBank/DDBJ whole genome shotgun (WGS) entry which is preliminary data.</text>
</comment>
<sequence>MTSVVKSAGKIEDMAVIDDVPAPGDQNVRDEEEELRRIGSAERRRLREADSGERAWRSWGPYLSERAWGTVREDYSEHGTAWDYFPHDHARSRAYRWNEDGMAGVCDDRQTFCFALALWNGRDPILKERMFGLGGDGGNHGEDAKDYWWYEDSTPTHSWMRWRYHYPQAAFPYDDLVAVNARRGRDESEYELVDTGVFDDDRYWAVTVEYAKESPTDMCLLVTVANHGAEAARLHVLPTLWFRNTWSWRLPGGDRVPHLVGEDNRLVGEHWVLGQIVLEGDGEPVPLLCDNESNADRLWGLPSQTRYPKDGINDHVVSGAATVNPERTGTKGALHYVLDVPGGGQARIRLRLRLTAPPPAGGAAPRLDLGAGFDRTMIARSAEADAFYARVIPARASRAEAAVARQALAGVLWGKQFYHFDVHRWLVGDPASTAPEGRRHGRNHAWWHMNSFDVISMPDTWEYPWYAAWDLAFHCVTIARVDPGFAKQQLLLLLREWYMHPNGQIPAYEWAFGDVNPPVHAWAALKVFEIDGGWDHDFLARVMHKLLINFTWWVNRKDADGRNLFEGGFLGLDNVGPFDRSAALPVAGVLEQSDATGWMGMYALNLLDIASILARHDPAYTDIATKFFEHFAYIAEAAAEQGLWDEEDGFFYDVLRLPDGDRVPLKVRSVVGLLPLAAATTLTSTTLARMPELAARLRWFLTNKPEYADVIGARRLAGGGRQQRLLSMVGPDRLGKILARMLDEDEFLSPYGLRTLSRQHLAEPFTVSLGGQDFTVGYEPAESTSGLFGGNSNWRGPIWMPTNFLLICALRDYAGFFGDDLLVEHPTRSGRKRTLTEVADDLSERLIAMFVPDEAGRRPMYGATELFQTHPGWRDLIAFPEYFHGDNGAGLGAWHQTGWTALVADLILTVRAGDRPPAGPRPPAPRAGPGHRDGSRPAGNSAG</sequence>
<organism evidence="3 4">
    <name type="scientific">Polymorphospora lycopeni</name>
    <dbReference type="NCBI Taxonomy" id="3140240"/>
    <lineage>
        <taxon>Bacteria</taxon>
        <taxon>Bacillati</taxon>
        <taxon>Actinomycetota</taxon>
        <taxon>Actinomycetes</taxon>
        <taxon>Micromonosporales</taxon>
        <taxon>Micromonosporaceae</taxon>
        <taxon>Polymorphospora</taxon>
    </lineage>
</organism>
<dbReference type="InterPro" id="IPR012341">
    <property type="entry name" value="6hp_glycosidase-like_sf"/>
</dbReference>
<protein>
    <submittedName>
        <fullName evidence="3">Glucosidase</fullName>
    </submittedName>
</protein>
<gene>
    <name evidence="3" type="ORF">AAFH96_11495</name>
</gene>
<proteinExistence type="predicted"/>
<dbReference type="EMBL" id="JBCGDC010000025">
    <property type="protein sequence ID" value="MFB6393730.1"/>
    <property type="molecule type" value="Genomic_DNA"/>
</dbReference>
<dbReference type="RefSeq" id="WP_375734108.1">
    <property type="nucleotide sequence ID" value="NZ_JBCGDC010000025.1"/>
</dbReference>
<dbReference type="Gene3D" id="1.50.10.10">
    <property type="match status" value="2"/>
</dbReference>
<feature type="domain" description="Mannosylglycerate hydrolase MGH1-like glycoside hydrolase" evidence="2">
    <location>
        <begin position="463"/>
        <end position="680"/>
    </location>
</feature>
<dbReference type="Pfam" id="PF22422">
    <property type="entry name" value="MGH1-like_GH"/>
    <property type="match status" value="1"/>
</dbReference>
<dbReference type="SUPFAM" id="SSF48208">
    <property type="entry name" value="Six-hairpin glycosidases"/>
    <property type="match status" value="1"/>
</dbReference>
<evidence type="ECO:0000313" key="3">
    <source>
        <dbReference type="EMBL" id="MFB6393730.1"/>
    </source>
</evidence>
<dbReference type="InterPro" id="IPR004888">
    <property type="entry name" value="Glycoside_hydrolase_63"/>
</dbReference>
<reference evidence="3 4" key="1">
    <citation type="submission" date="2024-04" db="EMBL/GenBank/DDBJ databases">
        <title>Polymorphospora sp. isolated from Baiyangdian Lake in Xiong'an New Area.</title>
        <authorList>
            <person name="Zhang X."/>
            <person name="Liu J."/>
        </authorList>
    </citation>
    <scope>NUCLEOTIDE SEQUENCE [LARGE SCALE GENOMIC DNA]</scope>
    <source>
        <strain evidence="3 4">2-325</strain>
    </source>
</reference>
<dbReference type="PANTHER" id="PTHR10412:SF10">
    <property type="entry name" value="GLYCOSYL HYDROLASE FAMILY 63 C-TERMINAL DOMAIN-CONTAINING PROTEIN"/>
    <property type="match status" value="1"/>
</dbReference>
<dbReference type="InterPro" id="IPR054491">
    <property type="entry name" value="MGH1-like_GH"/>
</dbReference>
<feature type="region of interest" description="Disordered" evidence="1">
    <location>
        <begin position="913"/>
        <end position="943"/>
    </location>
</feature>
<accession>A0ABV5CNZ5</accession>
<keyword evidence="4" id="KW-1185">Reference proteome</keyword>
<evidence type="ECO:0000259" key="2">
    <source>
        <dbReference type="Pfam" id="PF22422"/>
    </source>
</evidence>